<evidence type="ECO:0000259" key="8">
    <source>
        <dbReference type="SMART" id="SM00841"/>
    </source>
</evidence>
<dbReference type="PROSITE" id="PS01275">
    <property type="entry name" value="EFP"/>
    <property type="match status" value="1"/>
</dbReference>
<comment type="similarity">
    <text evidence="3 7">Belongs to the elongation factor P family.</text>
</comment>
<accession>A0A1G2LDI5</accession>
<dbReference type="InterPro" id="IPR013852">
    <property type="entry name" value="Transl_elong_P/YeiP_CS"/>
</dbReference>
<dbReference type="Gene3D" id="2.40.50.140">
    <property type="entry name" value="Nucleic acid-binding proteins"/>
    <property type="match status" value="2"/>
</dbReference>
<dbReference type="CDD" id="cd05794">
    <property type="entry name" value="S1_EF-P_repeat_2"/>
    <property type="match status" value="1"/>
</dbReference>
<dbReference type="EMBL" id="MHQT01000034">
    <property type="protein sequence ID" value="OHA08872.1"/>
    <property type="molecule type" value="Genomic_DNA"/>
</dbReference>
<keyword evidence="4 7" id="KW-0963">Cytoplasm</keyword>
<dbReference type="AlphaFoldDB" id="A0A1G2LDI5"/>
<proteinExistence type="inferred from homology"/>
<keyword evidence="6 7" id="KW-0648">Protein biosynthesis</keyword>
<dbReference type="InterPro" id="IPR011768">
    <property type="entry name" value="Transl_elongation_fac_P"/>
</dbReference>
<dbReference type="SMART" id="SM00841">
    <property type="entry name" value="Elong-fact-P_C"/>
    <property type="match status" value="1"/>
</dbReference>
<dbReference type="UniPathway" id="UPA00345"/>
<dbReference type="NCBIfam" id="NF001810">
    <property type="entry name" value="PRK00529.1"/>
    <property type="match status" value="1"/>
</dbReference>
<dbReference type="InterPro" id="IPR020599">
    <property type="entry name" value="Transl_elong_fac_P/YeiP"/>
</dbReference>
<sequence>MLSINDLKPKLVVMIDGAPYQMLEVKHLHIGRGGSSVQTRIRNLLTGQLLSRNFKSGDSFAEADIEKRELKFVYAHRDEFIFAAADKPGERFPMRREQLGDVAEWLKPNELVTALFLEGRIVSITPPIKVELTVIDAPAGVRGDTVSGATKEVTLETGAKIRVPLFVNEGDVVRVNTETGEYAERVTKGK</sequence>
<dbReference type="STRING" id="1802281.A3A44_02140"/>
<dbReference type="GO" id="GO:0003746">
    <property type="term" value="F:translation elongation factor activity"/>
    <property type="evidence" value="ECO:0007669"/>
    <property type="project" value="UniProtKB-UniRule"/>
</dbReference>
<feature type="domain" description="Elongation factor P C-terminal" evidence="8">
    <location>
        <begin position="130"/>
        <end position="185"/>
    </location>
</feature>
<dbReference type="InterPro" id="IPR008991">
    <property type="entry name" value="Translation_prot_SH3-like_sf"/>
</dbReference>
<evidence type="ECO:0000256" key="5">
    <source>
        <dbReference type="ARBA" id="ARBA00022768"/>
    </source>
</evidence>
<dbReference type="InterPro" id="IPR013185">
    <property type="entry name" value="Transl_elong_KOW-like"/>
</dbReference>
<dbReference type="SUPFAM" id="SSF50104">
    <property type="entry name" value="Translation proteins SH3-like domain"/>
    <property type="match status" value="1"/>
</dbReference>
<comment type="subcellular location">
    <subcellularLocation>
        <location evidence="1 7">Cytoplasm</location>
    </subcellularLocation>
</comment>
<dbReference type="PANTHER" id="PTHR30053:SF12">
    <property type="entry name" value="ELONGATION FACTOR P (EF-P) FAMILY PROTEIN"/>
    <property type="match status" value="1"/>
</dbReference>
<reference evidence="9 10" key="1">
    <citation type="journal article" date="2016" name="Nat. Commun.">
        <title>Thousands of microbial genomes shed light on interconnected biogeochemical processes in an aquifer system.</title>
        <authorList>
            <person name="Anantharaman K."/>
            <person name="Brown C.T."/>
            <person name="Hug L.A."/>
            <person name="Sharon I."/>
            <person name="Castelle C.J."/>
            <person name="Probst A.J."/>
            <person name="Thomas B.C."/>
            <person name="Singh A."/>
            <person name="Wilkins M.J."/>
            <person name="Karaoz U."/>
            <person name="Brodie E.L."/>
            <person name="Williams K.H."/>
            <person name="Hubbard S.S."/>
            <person name="Banfield J.F."/>
        </authorList>
    </citation>
    <scope>NUCLEOTIDE SEQUENCE [LARGE SCALE GENOMIC DNA]</scope>
</reference>
<evidence type="ECO:0000256" key="6">
    <source>
        <dbReference type="ARBA" id="ARBA00022917"/>
    </source>
</evidence>
<dbReference type="InterPro" id="IPR014722">
    <property type="entry name" value="Rib_uL2_dom2"/>
</dbReference>
<keyword evidence="5 7" id="KW-0251">Elongation factor</keyword>
<evidence type="ECO:0000256" key="3">
    <source>
        <dbReference type="ARBA" id="ARBA00009479"/>
    </source>
</evidence>
<evidence type="ECO:0000313" key="9">
    <source>
        <dbReference type="EMBL" id="OHA08872.1"/>
    </source>
</evidence>
<dbReference type="GO" id="GO:0043043">
    <property type="term" value="P:peptide biosynthetic process"/>
    <property type="evidence" value="ECO:0007669"/>
    <property type="project" value="InterPro"/>
</dbReference>
<evidence type="ECO:0000256" key="7">
    <source>
        <dbReference type="HAMAP-Rule" id="MF_00141"/>
    </source>
</evidence>
<gene>
    <name evidence="7" type="primary">efp</name>
    <name evidence="9" type="ORF">A3A44_02140</name>
</gene>
<dbReference type="Pfam" id="PF08207">
    <property type="entry name" value="EFP_N"/>
    <property type="match status" value="1"/>
</dbReference>
<organism evidence="9 10">
    <name type="scientific">Candidatus Sungbacteria bacterium RIFCSPLOWO2_01_FULL_60_25</name>
    <dbReference type="NCBI Taxonomy" id="1802281"/>
    <lineage>
        <taxon>Bacteria</taxon>
        <taxon>Candidatus Sungiibacteriota</taxon>
    </lineage>
</organism>
<dbReference type="PANTHER" id="PTHR30053">
    <property type="entry name" value="ELONGATION FACTOR P"/>
    <property type="match status" value="1"/>
</dbReference>
<evidence type="ECO:0000256" key="2">
    <source>
        <dbReference type="ARBA" id="ARBA00004815"/>
    </source>
</evidence>
<dbReference type="Proteomes" id="UP000178977">
    <property type="component" value="Unassembled WGS sequence"/>
</dbReference>
<comment type="pathway">
    <text evidence="2 7">Protein biosynthesis; polypeptide chain elongation.</text>
</comment>
<evidence type="ECO:0000256" key="4">
    <source>
        <dbReference type="ARBA" id="ARBA00022490"/>
    </source>
</evidence>
<protein>
    <recommendedName>
        <fullName evidence="7">Elongation factor P</fullName>
        <shortName evidence="7">EF-P</shortName>
    </recommendedName>
</protein>
<comment type="caution">
    <text evidence="9">The sequence shown here is derived from an EMBL/GenBank/DDBJ whole genome shotgun (WGS) entry which is preliminary data.</text>
</comment>
<dbReference type="Gene3D" id="2.30.30.30">
    <property type="match status" value="1"/>
</dbReference>
<dbReference type="HAMAP" id="MF_00141">
    <property type="entry name" value="EF_P"/>
    <property type="match status" value="1"/>
</dbReference>
<name>A0A1G2LDI5_9BACT</name>
<dbReference type="GO" id="GO:0005829">
    <property type="term" value="C:cytosol"/>
    <property type="evidence" value="ECO:0007669"/>
    <property type="project" value="UniProtKB-ARBA"/>
</dbReference>
<dbReference type="Pfam" id="PF09285">
    <property type="entry name" value="Elong-fact-P_C"/>
    <property type="match status" value="1"/>
</dbReference>
<comment type="function">
    <text evidence="7">Involved in peptide bond synthesis. Stimulates efficient translation and peptide-bond synthesis on native or reconstituted 70S ribosomes in vitro. Probably functions indirectly by altering the affinity of the ribosome for aminoacyl-tRNA, thus increasing their reactivity as acceptors for peptidyl transferase.</text>
</comment>
<evidence type="ECO:0000256" key="1">
    <source>
        <dbReference type="ARBA" id="ARBA00004496"/>
    </source>
</evidence>
<dbReference type="FunFam" id="2.30.30.30:FF:000003">
    <property type="entry name" value="Elongation factor P"/>
    <property type="match status" value="1"/>
</dbReference>
<dbReference type="InterPro" id="IPR012340">
    <property type="entry name" value="NA-bd_OB-fold"/>
</dbReference>
<dbReference type="InterPro" id="IPR015365">
    <property type="entry name" value="Elong-fact-P_C"/>
</dbReference>
<dbReference type="FunFam" id="2.40.50.140:FF:000004">
    <property type="entry name" value="Elongation factor P"/>
    <property type="match status" value="1"/>
</dbReference>
<evidence type="ECO:0000313" key="10">
    <source>
        <dbReference type="Proteomes" id="UP000178977"/>
    </source>
</evidence>
<dbReference type="SUPFAM" id="SSF50249">
    <property type="entry name" value="Nucleic acid-binding proteins"/>
    <property type="match status" value="1"/>
</dbReference>
<dbReference type="PIRSF" id="PIRSF005901">
    <property type="entry name" value="EF-P"/>
    <property type="match status" value="1"/>
</dbReference>